<dbReference type="Gene3D" id="3.10.10.10">
    <property type="entry name" value="HIV Type 1 Reverse Transcriptase, subunit A, domain 1"/>
    <property type="match status" value="1"/>
</dbReference>
<dbReference type="AlphaFoldDB" id="A0A0D7AV40"/>
<gene>
    <name evidence="1" type="ORF">CYLTODRAFT_336466</name>
</gene>
<protein>
    <recommendedName>
        <fullName evidence="3">DNA/RNA polymerase</fullName>
    </recommendedName>
</protein>
<evidence type="ECO:0000313" key="1">
    <source>
        <dbReference type="EMBL" id="KIY62092.1"/>
    </source>
</evidence>
<dbReference type="OrthoDB" id="6776860at2759"/>
<accession>A0A0D7AV40</accession>
<feature type="non-terminal residue" evidence="1">
    <location>
        <position position="1"/>
    </location>
</feature>
<sequence>LNFGPDVPPLIRPQLEQVLRKNERAFGVGNRLGEADVRVQLDLMDGARPVALPMYQASPAKREVIEKQVHAWIEADVIEPSVSPWGAPCVVVFRNGKARL</sequence>
<proteinExistence type="predicted"/>
<dbReference type="STRING" id="1314674.A0A0D7AV40"/>
<evidence type="ECO:0008006" key="3">
    <source>
        <dbReference type="Google" id="ProtNLM"/>
    </source>
</evidence>
<dbReference type="Proteomes" id="UP000054007">
    <property type="component" value="Unassembled WGS sequence"/>
</dbReference>
<reference evidence="1 2" key="1">
    <citation type="journal article" date="2015" name="Fungal Genet. Biol.">
        <title>Evolution of novel wood decay mechanisms in Agaricales revealed by the genome sequences of Fistulina hepatica and Cylindrobasidium torrendii.</title>
        <authorList>
            <person name="Floudas D."/>
            <person name="Held B.W."/>
            <person name="Riley R."/>
            <person name="Nagy L.G."/>
            <person name="Koehler G."/>
            <person name="Ransdell A.S."/>
            <person name="Younus H."/>
            <person name="Chow J."/>
            <person name="Chiniquy J."/>
            <person name="Lipzen A."/>
            <person name="Tritt A."/>
            <person name="Sun H."/>
            <person name="Haridas S."/>
            <person name="LaButti K."/>
            <person name="Ohm R.A."/>
            <person name="Kues U."/>
            <person name="Blanchette R.A."/>
            <person name="Grigoriev I.V."/>
            <person name="Minto R.E."/>
            <person name="Hibbett D.S."/>
        </authorList>
    </citation>
    <scope>NUCLEOTIDE SEQUENCE [LARGE SCALE GENOMIC DNA]</scope>
    <source>
        <strain evidence="1 2">FP15055 ss-10</strain>
    </source>
</reference>
<keyword evidence="2" id="KW-1185">Reference proteome</keyword>
<name>A0A0D7AV40_9AGAR</name>
<organism evidence="1 2">
    <name type="scientific">Cylindrobasidium torrendii FP15055 ss-10</name>
    <dbReference type="NCBI Taxonomy" id="1314674"/>
    <lineage>
        <taxon>Eukaryota</taxon>
        <taxon>Fungi</taxon>
        <taxon>Dikarya</taxon>
        <taxon>Basidiomycota</taxon>
        <taxon>Agaricomycotina</taxon>
        <taxon>Agaricomycetes</taxon>
        <taxon>Agaricomycetidae</taxon>
        <taxon>Agaricales</taxon>
        <taxon>Marasmiineae</taxon>
        <taxon>Physalacriaceae</taxon>
        <taxon>Cylindrobasidium</taxon>
    </lineage>
</organism>
<dbReference type="EMBL" id="KN880825">
    <property type="protein sequence ID" value="KIY62092.1"/>
    <property type="molecule type" value="Genomic_DNA"/>
</dbReference>
<dbReference type="SUPFAM" id="SSF56672">
    <property type="entry name" value="DNA/RNA polymerases"/>
    <property type="match status" value="1"/>
</dbReference>
<dbReference type="InterPro" id="IPR043502">
    <property type="entry name" value="DNA/RNA_pol_sf"/>
</dbReference>
<evidence type="ECO:0000313" key="2">
    <source>
        <dbReference type="Proteomes" id="UP000054007"/>
    </source>
</evidence>
<feature type="non-terminal residue" evidence="1">
    <location>
        <position position="100"/>
    </location>
</feature>